<organism evidence="4 5">
    <name type="scientific">Palleronia abyssalis</name>
    <dbReference type="NCBI Taxonomy" id="1501240"/>
    <lineage>
        <taxon>Bacteria</taxon>
        <taxon>Pseudomonadati</taxon>
        <taxon>Pseudomonadota</taxon>
        <taxon>Alphaproteobacteria</taxon>
        <taxon>Rhodobacterales</taxon>
        <taxon>Roseobacteraceae</taxon>
        <taxon>Palleronia</taxon>
    </lineage>
</organism>
<feature type="domain" description="Porin" evidence="3">
    <location>
        <begin position="7"/>
        <end position="338"/>
    </location>
</feature>
<evidence type="ECO:0000313" key="5">
    <source>
        <dbReference type="Proteomes" id="UP000244912"/>
    </source>
</evidence>
<feature type="compositionally biased region" description="Acidic residues" evidence="1">
    <location>
        <begin position="79"/>
        <end position="88"/>
    </location>
</feature>
<feature type="signal peptide" evidence="2">
    <location>
        <begin position="1"/>
        <end position="20"/>
    </location>
</feature>
<dbReference type="GO" id="GO:0015288">
    <property type="term" value="F:porin activity"/>
    <property type="evidence" value="ECO:0007669"/>
    <property type="project" value="InterPro"/>
</dbReference>
<sequence>MNKFLLASTALVASATFAMADVSLSGSAEMGVFGFDGDGLGAGDGDLQFHTDIDVTFSMAGETDAGLTFGASIDLDEEIGDNNADDGGAESAATRDDSDDGGATLFVDGAYGRLTIGDVDGAYDFVMEEAIIGGALRDDHEHAGYSGNSGLDGNYDGQVALYQYAFGDFSVGASAEIDDDGEDDPVLGLGVRYQGEFAGVAFGAGLGYQTTDGDDDGDDSDVYGISLSGKMSNGFQAILNYSEYDGFTEDLDGRGNSDDSINVVTGVPVPGVDREIIVDLENHFGVAVGYEFGNFLVAANYGHFDTNGGDLSGYGVVANYDLGGGAALQAGYGHSDIDADDDTFDGFDADRDVDTYSFGISMSF</sequence>
<dbReference type="Proteomes" id="UP000244912">
    <property type="component" value="Unassembled WGS sequence"/>
</dbReference>
<accession>A0A2R8BT54</accession>
<feature type="chain" id="PRO_5015320032" evidence="2">
    <location>
        <begin position="21"/>
        <end position="364"/>
    </location>
</feature>
<keyword evidence="2" id="KW-0732">Signal</keyword>
<proteinExistence type="predicted"/>
<dbReference type="RefSeq" id="WP_181375705.1">
    <property type="nucleotide sequence ID" value="NZ_ONZF01000002.1"/>
</dbReference>
<dbReference type="EMBL" id="ONZF01000002">
    <property type="protein sequence ID" value="SPJ23323.1"/>
    <property type="molecule type" value="Genomic_DNA"/>
</dbReference>
<dbReference type="InterPro" id="IPR023614">
    <property type="entry name" value="Porin_dom_sf"/>
</dbReference>
<dbReference type="Pfam" id="PF13609">
    <property type="entry name" value="Porin_4"/>
    <property type="match status" value="1"/>
</dbReference>
<reference evidence="4 5" key="1">
    <citation type="submission" date="2018-03" db="EMBL/GenBank/DDBJ databases">
        <authorList>
            <person name="Keele B.F."/>
        </authorList>
    </citation>
    <scope>NUCLEOTIDE SEQUENCE [LARGE SCALE GENOMIC DNA]</scope>
    <source>
        <strain evidence="4 5">CECT 8504</strain>
    </source>
</reference>
<dbReference type="Gene3D" id="2.40.160.10">
    <property type="entry name" value="Porin"/>
    <property type="match status" value="1"/>
</dbReference>
<gene>
    <name evidence="4" type="ORF">PAA8504_01133</name>
</gene>
<dbReference type="GO" id="GO:0016020">
    <property type="term" value="C:membrane"/>
    <property type="evidence" value="ECO:0007669"/>
    <property type="project" value="InterPro"/>
</dbReference>
<dbReference type="InterPro" id="IPR033900">
    <property type="entry name" value="Gram_neg_porin_domain"/>
</dbReference>
<evidence type="ECO:0000256" key="1">
    <source>
        <dbReference type="SAM" id="MobiDB-lite"/>
    </source>
</evidence>
<evidence type="ECO:0000259" key="3">
    <source>
        <dbReference type="Pfam" id="PF13609"/>
    </source>
</evidence>
<evidence type="ECO:0000313" key="4">
    <source>
        <dbReference type="EMBL" id="SPJ23323.1"/>
    </source>
</evidence>
<evidence type="ECO:0000256" key="2">
    <source>
        <dbReference type="SAM" id="SignalP"/>
    </source>
</evidence>
<dbReference type="AlphaFoldDB" id="A0A2R8BT54"/>
<protein>
    <submittedName>
        <fullName evidence="4">Porin</fullName>
    </submittedName>
</protein>
<keyword evidence="5" id="KW-1185">Reference proteome</keyword>
<feature type="region of interest" description="Disordered" evidence="1">
    <location>
        <begin position="79"/>
        <end position="100"/>
    </location>
</feature>
<name>A0A2R8BT54_9RHOB</name>
<dbReference type="SUPFAM" id="SSF56935">
    <property type="entry name" value="Porins"/>
    <property type="match status" value="1"/>
</dbReference>